<reference evidence="1" key="1">
    <citation type="journal article" date="2017" name="Parasit. Vectors">
        <title>Sialotranscriptomics of Rhipicephalus zambeziensis reveals intricate expression profiles of secretory proteins and suggests tight temporal transcriptional regulation during blood-feeding.</title>
        <authorList>
            <person name="de Castro M.H."/>
            <person name="de Klerk D."/>
            <person name="Pienaar R."/>
            <person name="Rees D.J.G."/>
            <person name="Mans B.J."/>
        </authorList>
    </citation>
    <scope>NUCLEOTIDE SEQUENCE</scope>
    <source>
        <tissue evidence="1">Salivary glands</tissue>
    </source>
</reference>
<dbReference type="EMBL" id="GFPF01002409">
    <property type="protein sequence ID" value="MAA13555.1"/>
    <property type="molecule type" value="Transcribed_RNA"/>
</dbReference>
<sequence>MYRGICSFSLYENKTVSLLTDRPRRARATRCLAEAVFMLAHWKLLAESVQEEELEASEQSMLSVHTPLTFNSVDQFQCIVVRDGGNELFSVIKRCS</sequence>
<proteinExistence type="predicted"/>
<evidence type="ECO:0000313" key="1">
    <source>
        <dbReference type="EMBL" id="MAA13555.1"/>
    </source>
</evidence>
<name>A0A224Y9Q0_9ACAR</name>
<accession>A0A224Y9Q0</accession>
<dbReference type="AlphaFoldDB" id="A0A224Y9Q0"/>
<protein>
    <submittedName>
        <fullName evidence="1">Uncharacterized protein</fullName>
    </submittedName>
</protein>
<organism evidence="1">
    <name type="scientific">Rhipicephalus zambeziensis</name>
    <dbReference type="NCBI Taxonomy" id="60191"/>
    <lineage>
        <taxon>Eukaryota</taxon>
        <taxon>Metazoa</taxon>
        <taxon>Ecdysozoa</taxon>
        <taxon>Arthropoda</taxon>
        <taxon>Chelicerata</taxon>
        <taxon>Arachnida</taxon>
        <taxon>Acari</taxon>
        <taxon>Parasitiformes</taxon>
        <taxon>Ixodida</taxon>
        <taxon>Ixodoidea</taxon>
        <taxon>Ixodidae</taxon>
        <taxon>Rhipicephalinae</taxon>
        <taxon>Rhipicephalus</taxon>
        <taxon>Rhipicephalus</taxon>
    </lineage>
</organism>